<evidence type="ECO:0000259" key="1">
    <source>
        <dbReference type="Pfam" id="PF21814"/>
    </source>
</evidence>
<dbReference type="Pfam" id="PF21814">
    <property type="entry name" value="DUF6883"/>
    <property type="match status" value="1"/>
</dbReference>
<accession>A0A1F5MHV9</accession>
<dbReference type="AlphaFoldDB" id="A0A1F5MHV9"/>
<evidence type="ECO:0000313" key="2">
    <source>
        <dbReference type="EMBL" id="OGE64919.1"/>
    </source>
</evidence>
<sequence>MKLPNRRKATIKREKLTNYLLSLTHEEGKSKAKFFRGLGFNEANIAEFEQALLKIGKSNEVLEVDKTSSVYVTKYVIDGLLTSPSGKLVKVRTVWGIKIGEEIPRLISAYPSV</sequence>
<gene>
    <name evidence="2" type="ORF">A3I48_03750</name>
</gene>
<dbReference type="InterPro" id="IPR049250">
    <property type="entry name" value="DUF6883"/>
</dbReference>
<proteinExistence type="predicted"/>
<name>A0A1F5MHV9_9BACT</name>
<dbReference type="EMBL" id="MFDT01000020">
    <property type="protein sequence ID" value="OGE64919.1"/>
    <property type="molecule type" value="Genomic_DNA"/>
</dbReference>
<evidence type="ECO:0000313" key="3">
    <source>
        <dbReference type="Proteomes" id="UP000178859"/>
    </source>
</evidence>
<protein>
    <recommendedName>
        <fullName evidence="1">DUF6883 domain-containing protein</fullName>
    </recommendedName>
</protein>
<organism evidence="2 3">
    <name type="scientific">Candidatus Daviesbacteria bacterium RIFCSPLOWO2_02_FULL_36_7</name>
    <dbReference type="NCBI Taxonomy" id="1797792"/>
    <lineage>
        <taxon>Bacteria</taxon>
        <taxon>Candidatus Daviesiibacteriota</taxon>
    </lineage>
</organism>
<dbReference type="Proteomes" id="UP000178859">
    <property type="component" value="Unassembled WGS sequence"/>
</dbReference>
<comment type="caution">
    <text evidence="2">The sequence shown here is derived from an EMBL/GenBank/DDBJ whole genome shotgun (WGS) entry which is preliminary data.</text>
</comment>
<reference evidence="2 3" key="1">
    <citation type="journal article" date="2016" name="Nat. Commun.">
        <title>Thousands of microbial genomes shed light on interconnected biogeochemical processes in an aquifer system.</title>
        <authorList>
            <person name="Anantharaman K."/>
            <person name="Brown C.T."/>
            <person name="Hug L.A."/>
            <person name="Sharon I."/>
            <person name="Castelle C.J."/>
            <person name="Probst A.J."/>
            <person name="Thomas B.C."/>
            <person name="Singh A."/>
            <person name="Wilkins M.J."/>
            <person name="Karaoz U."/>
            <person name="Brodie E.L."/>
            <person name="Williams K.H."/>
            <person name="Hubbard S.S."/>
            <person name="Banfield J.F."/>
        </authorList>
    </citation>
    <scope>NUCLEOTIDE SEQUENCE [LARGE SCALE GENOMIC DNA]</scope>
</reference>
<feature type="domain" description="DUF6883" evidence="1">
    <location>
        <begin position="2"/>
        <end position="112"/>
    </location>
</feature>